<accession>A0A8S1INX0</accession>
<evidence type="ECO:0000313" key="1">
    <source>
        <dbReference type="EMBL" id="CAD7695073.1"/>
    </source>
</evidence>
<comment type="caution">
    <text evidence="1">The sequence shown here is derived from an EMBL/GenBank/DDBJ whole genome shotgun (WGS) entry which is preliminary data.</text>
</comment>
<dbReference type="Proteomes" id="UP000708148">
    <property type="component" value="Unassembled WGS sequence"/>
</dbReference>
<dbReference type="EMBL" id="CAJHUC010000303">
    <property type="protein sequence ID" value="CAD7695073.1"/>
    <property type="molecule type" value="Genomic_DNA"/>
</dbReference>
<evidence type="ECO:0000313" key="2">
    <source>
        <dbReference type="Proteomes" id="UP000708148"/>
    </source>
</evidence>
<name>A0A8S1INX0_9CHLO</name>
<sequence length="106" mass="11456">MSGEIPSTMCVGKCVFNSSQQAWVGDAQRLSTASNIPDINVHEACHISADTVDSGVGFSVICCRFASVRRNGWMRQIAWSEMGTTCMLAAEWHLNCGAAVWVDTKG</sequence>
<protein>
    <submittedName>
        <fullName evidence="1">Uncharacterized protein</fullName>
    </submittedName>
</protein>
<dbReference type="AlphaFoldDB" id="A0A8S1INX0"/>
<reference evidence="1" key="1">
    <citation type="submission" date="2020-12" db="EMBL/GenBank/DDBJ databases">
        <authorList>
            <person name="Iha C."/>
        </authorList>
    </citation>
    <scope>NUCLEOTIDE SEQUENCE</scope>
</reference>
<proteinExistence type="predicted"/>
<keyword evidence="2" id="KW-1185">Reference proteome</keyword>
<gene>
    <name evidence="1" type="ORF">OSTQU699_LOCUS434</name>
</gene>
<organism evidence="1 2">
    <name type="scientific">Ostreobium quekettii</name>
    <dbReference type="NCBI Taxonomy" id="121088"/>
    <lineage>
        <taxon>Eukaryota</taxon>
        <taxon>Viridiplantae</taxon>
        <taxon>Chlorophyta</taxon>
        <taxon>core chlorophytes</taxon>
        <taxon>Ulvophyceae</taxon>
        <taxon>TCBD clade</taxon>
        <taxon>Bryopsidales</taxon>
        <taxon>Ostreobineae</taxon>
        <taxon>Ostreobiaceae</taxon>
        <taxon>Ostreobium</taxon>
    </lineage>
</organism>